<evidence type="ECO:0000256" key="5">
    <source>
        <dbReference type="ARBA" id="ARBA00022967"/>
    </source>
</evidence>
<evidence type="ECO:0000256" key="3">
    <source>
        <dbReference type="ARBA" id="ARBA00022741"/>
    </source>
</evidence>
<dbReference type="Pfam" id="PF08402">
    <property type="entry name" value="TOBE_2"/>
    <property type="match status" value="1"/>
</dbReference>
<dbReference type="EMBL" id="VJZA01000007">
    <property type="protein sequence ID" value="TVT24257.1"/>
    <property type="molecule type" value="Genomic_DNA"/>
</dbReference>
<dbReference type="InterPro" id="IPR027417">
    <property type="entry name" value="P-loop_NTPase"/>
</dbReference>
<proteinExistence type="predicted"/>
<keyword evidence="1" id="KW-0813">Transport</keyword>
<dbReference type="InterPro" id="IPR015853">
    <property type="entry name" value="ABC_transpr_FbpC"/>
</dbReference>
<reference evidence="8 9" key="1">
    <citation type="submission" date="2019-07" db="EMBL/GenBank/DDBJ databases">
        <title>New species of Amycolatopsis and Streptomyces.</title>
        <authorList>
            <person name="Duangmal K."/>
            <person name="Teo W.F.A."/>
            <person name="Lipun K."/>
        </authorList>
    </citation>
    <scope>NUCLEOTIDE SEQUENCE [LARGE SCALE GENOMIC DNA]</scope>
    <source>
        <strain evidence="8 9">JCM 30562</strain>
    </source>
</reference>
<dbReference type="InterPro" id="IPR013611">
    <property type="entry name" value="Transp-assoc_OB_typ2"/>
</dbReference>
<dbReference type="GO" id="GO:0005524">
    <property type="term" value="F:ATP binding"/>
    <property type="evidence" value="ECO:0007669"/>
    <property type="project" value="UniProtKB-KW"/>
</dbReference>
<dbReference type="PANTHER" id="PTHR43875">
    <property type="entry name" value="MALTODEXTRIN IMPORT ATP-BINDING PROTEIN MSMX"/>
    <property type="match status" value="1"/>
</dbReference>
<keyword evidence="9" id="KW-1185">Reference proteome</keyword>
<evidence type="ECO:0000256" key="4">
    <source>
        <dbReference type="ARBA" id="ARBA00022840"/>
    </source>
</evidence>
<keyword evidence="5" id="KW-1278">Translocase</keyword>
<evidence type="ECO:0000313" key="8">
    <source>
        <dbReference type="EMBL" id="TVT24257.1"/>
    </source>
</evidence>
<dbReference type="SUPFAM" id="SSF52540">
    <property type="entry name" value="P-loop containing nucleoside triphosphate hydrolases"/>
    <property type="match status" value="1"/>
</dbReference>
<dbReference type="SUPFAM" id="SSF50331">
    <property type="entry name" value="MOP-like"/>
    <property type="match status" value="1"/>
</dbReference>
<dbReference type="AlphaFoldDB" id="A0A558AJ17"/>
<dbReference type="GO" id="GO:0015408">
    <property type="term" value="F:ABC-type ferric iron transporter activity"/>
    <property type="evidence" value="ECO:0007669"/>
    <property type="project" value="InterPro"/>
</dbReference>
<dbReference type="InterPro" id="IPR003439">
    <property type="entry name" value="ABC_transporter-like_ATP-bd"/>
</dbReference>
<evidence type="ECO:0000256" key="6">
    <source>
        <dbReference type="ARBA" id="ARBA00023136"/>
    </source>
</evidence>
<comment type="caution">
    <text evidence="8">The sequence shown here is derived from an EMBL/GenBank/DDBJ whole genome shotgun (WGS) entry which is preliminary data.</text>
</comment>
<dbReference type="FunFam" id="3.40.50.300:FF:000042">
    <property type="entry name" value="Maltose/maltodextrin ABC transporter, ATP-binding protein"/>
    <property type="match status" value="1"/>
</dbReference>
<dbReference type="SMART" id="SM00382">
    <property type="entry name" value="AAA"/>
    <property type="match status" value="1"/>
</dbReference>
<keyword evidence="3" id="KW-0547">Nucleotide-binding</keyword>
<evidence type="ECO:0000256" key="1">
    <source>
        <dbReference type="ARBA" id="ARBA00022448"/>
    </source>
</evidence>
<dbReference type="CDD" id="cd03259">
    <property type="entry name" value="ABC_Carb_Solutes_like"/>
    <property type="match status" value="1"/>
</dbReference>
<evidence type="ECO:0000313" key="9">
    <source>
        <dbReference type="Proteomes" id="UP000318578"/>
    </source>
</evidence>
<name>A0A558AJ17_9PSEU</name>
<dbReference type="Gene3D" id="3.40.50.300">
    <property type="entry name" value="P-loop containing nucleotide triphosphate hydrolases"/>
    <property type="match status" value="1"/>
</dbReference>
<dbReference type="GO" id="GO:0055052">
    <property type="term" value="C:ATP-binding cassette (ABC) transporter complex, substrate-binding subunit-containing"/>
    <property type="evidence" value="ECO:0007669"/>
    <property type="project" value="TreeGrafter"/>
</dbReference>
<protein>
    <submittedName>
        <fullName evidence="8">ABC transporter ATP-binding protein</fullName>
    </submittedName>
</protein>
<dbReference type="OrthoDB" id="9802264at2"/>
<keyword evidence="4 8" id="KW-0067">ATP-binding</keyword>
<dbReference type="InterPro" id="IPR003593">
    <property type="entry name" value="AAA+_ATPase"/>
</dbReference>
<keyword evidence="6" id="KW-0472">Membrane</keyword>
<dbReference type="GO" id="GO:0016887">
    <property type="term" value="F:ATP hydrolysis activity"/>
    <property type="evidence" value="ECO:0007669"/>
    <property type="project" value="InterPro"/>
</dbReference>
<dbReference type="PROSITE" id="PS50893">
    <property type="entry name" value="ABC_TRANSPORTER_2"/>
    <property type="match status" value="1"/>
</dbReference>
<dbReference type="PANTHER" id="PTHR43875:SF15">
    <property type="entry name" value="TREHALOSE IMPORT ATP-BINDING PROTEIN SUGC"/>
    <property type="match status" value="1"/>
</dbReference>
<dbReference type="InterPro" id="IPR017871">
    <property type="entry name" value="ABC_transporter-like_CS"/>
</dbReference>
<evidence type="ECO:0000256" key="2">
    <source>
        <dbReference type="ARBA" id="ARBA00022475"/>
    </source>
</evidence>
<feature type="domain" description="ABC transporter" evidence="7">
    <location>
        <begin position="14"/>
        <end position="246"/>
    </location>
</feature>
<accession>A0A558AJ17</accession>
<dbReference type="Proteomes" id="UP000318578">
    <property type="component" value="Unassembled WGS sequence"/>
</dbReference>
<sequence>MDVPMHTETPQVRVVVDAVTKRYGKSPRKALDNVSLDIEAGEMLAILGPSGSGKTTLLSVLAGLETTDSGHLRFGEDDVTDVPAERRNVAVVFQSSMLYPHLSLRQSIGFALRLQKVAEAEITARIDEVAGWLRIAHLLGRKPHEVSGGERQRAAIAKALVSRPALLLMDEPFSAVDAQLRRQLRTELVKLHKEFGTTTVFITHDQEEAMGIADRVAVMRDGRLVQVSEPLELYRRPTSAWLADFVSVQPFNLLGVRHCGDGILEAFGGDVVLSAPRTELPEEFDLGIAPEHVTLRPADGSGLRIYTREVFGGQLKYTVRTPRGDEIVAVSGEENALAVDTPVEVALDWRRALAFGADGDRLDIDLNGEIARVP</sequence>
<keyword evidence="2" id="KW-1003">Cell membrane</keyword>
<dbReference type="PROSITE" id="PS00211">
    <property type="entry name" value="ABC_TRANSPORTER_1"/>
    <property type="match status" value="1"/>
</dbReference>
<evidence type="ECO:0000259" key="7">
    <source>
        <dbReference type="PROSITE" id="PS50893"/>
    </source>
</evidence>
<gene>
    <name evidence="8" type="ORF">FNH06_06715</name>
</gene>
<dbReference type="InterPro" id="IPR047641">
    <property type="entry name" value="ABC_transpr_MalK/UgpC-like"/>
</dbReference>
<dbReference type="InterPro" id="IPR008995">
    <property type="entry name" value="Mo/tungstate-bd_C_term_dom"/>
</dbReference>
<dbReference type="Pfam" id="PF00005">
    <property type="entry name" value="ABC_tran"/>
    <property type="match status" value="1"/>
</dbReference>
<organism evidence="8 9">
    <name type="scientific">Amycolatopsis acidiphila</name>
    <dbReference type="NCBI Taxonomy" id="715473"/>
    <lineage>
        <taxon>Bacteria</taxon>
        <taxon>Bacillati</taxon>
        <taxon>Actinomycetota</taxon>
        <taxon>Actinomycetes</taxon>
        <taxon>Pseudonocardiales</taxon>
        <taxon>Pseudonocardiaceae</taxon>
        <taxon>Amycolatopsis</taxon>
    </lineage>
</organism>